<proteinExistence type="predicted"/>
<dbReference type="RefSeq" id="WP_330199240.1">
    <property type="nucleotide sequence ID" value="NZ_JAZDRP010000005.1"/>
</dbReference>
<gene>
    <name evidence="1" type="ORF">V0U79_09375</name>
</gene>
<dbReference type="InterPro" id="IPR024524">
    <property type="entry name" value="DUF3800"/>
</dbReference>
<dbReference type="EMBL" id="JAZDRP010000005">
    <property type="protein sequence ID" value="MEE2526577.1"/>
    <property type="molecule type" value="Genomic_DNA"/>
</dbReference>
<organism evidence="1 2">
    <name type="scientific">Hyphobacterium lacteum</name>
    <dbReference type="NCBI Taxonomy" id="3116575"/>
    <lineage>
        <taxon>Bacteria</taxon>
        <taxon>Pseudomonadati</taxon>
        <taxon>Pseudomonadota</taxon>
        <taxon>Alphaproteobacteria</taxon>
        <taxon>Maricaulales</taxon>
        <taxon>Maricaulaceae</taxon>
        <taxon>Hyphobacterium</taxon>
    </lineage>
</organism>
<reference evidence="1 2" key="1">
    <citation type="submission" date="2024-01" db="EMBL/GenBank/DDBJ databases">
        <title>Hyphobacterium bacterium isolated from marine sediment.</title>
        <authorList>
            <person name="Zhao S."/>
        </authorList>
    </citation>
    <scope>NUCLEOTIDE SEQUENCE [LARGE SCALE GENOMIC DNA]</scope>
    <source>
        <strain evidence="2">HN65</strain>
    </source>
</reference>
<comment type="caution">
    <text evidence="1">The sequence shown here is derived from an EMBL/GenBank/DDBJ whole genome shotgun (WGS) entry which is preliminary data.</text>
</comment>
<keyword evidence="2" id="KW-1185">Reference proteome</keyword>
<evidence type="ECO:0000313" key="1">
    <source>
        <dbReference type="EMBL" id="MEE2526577.1"/>
    </source>
</evidence>
<accession>A0ABU7LRN3</accession>
<evidence type="ECO:0000313" key="2">
    <source>
        <dbReference type="Proteomes" id="UP001354971"/>
    </source>
</evidence>
<dbReference type="Proteomes" id="UP001354971">
    <property type="component" value="Unassembled WGS sequence"/>
</dbReference>
<sequence length="258" mass="28429">MYLMYVDESGDTGREPGSSPAFVLGGLIAPSSQWNDIEKKLTDLRKSLGAQYGLKSADELRASTIMRKGPGDPARRVALIEAALKGIADIKSLKVILTAVRKKNLPPETDVFRAGWSAQLGHFDGFLARSGGRGRHSGTQGFVVADKTQTAQLDKLVRALRRERPVAEHYGWLRRKTRIHNKPLKHVIELPQHQDSKRSLMIQAADLCAYAVYQKEKPSMVVKANKGDERFLKALGPAIIRADGANRDGVHIVENAES</sequence>
<name>A0ABU7LRN3_9PROT</name>
<protein>
    <submittedName>
        <fullName evidence="1">DUF3800 domain-containing protein</fullName>
    </submittedName>
</protein>
<dbReference type="Pfam" id="PF12686">
    <property type="entry name" value="DUF3800"/>
    <property type="match status" value="1"/>
</dbReference>